<evidence type="ECO:0000256" key="2">
    <source>
        <dbReference type="SAM" id="SignalP"/>
    </source>
</evidence>
<dbReference type="EMBL" id="SIHI01000001">
    <property type="protein sequence ID" value="TWT56834.1"/>
    <property type="molecule type" value="Genomic_DNA"/>
</dbReference>
<protein>
    <recommendedName>
        <fullName evidence="5">Organic solvent tolerance-like N-terminal domain-containing protein</fullName>
    </recommendedName>
</protein>
<evidence type="ECO:0000313" key="3">
    <source>
        <dbReference type="EMBL" id="TWT56834.1"/>
    </source>
</evidence>
<dbReference type="RefSeq" id="WP_146506747.1">
    <property type="nucleotide sequence ID" value="NZ_SIHI01000001.1"/>
</dbReference>
<proteinExistence type="predicted"/>
<name>A0A5C5X109_9PLAN</name>
<evidence type="ECO:0008006" key="5">
    <source>
        <dbReference type="Google" id="ProtNLM"/>
    </source>
</evidence>
<feature type="region of interest" description="Disordered" evidence="1">
    <location>
        <begin position="284"/>
        <end position="334"/>
    </location>
</feature>
<accession>A0A5C5X109</accession>
<reference evidence="3 4" key="1">
    <citation type="submission" date="2019-02" db="EMBL/GenBank/DDBJ databases">
        <title>Deep-cultivation of Planctomycetes and their phenomic and genomic characterization uncovers novel biology.</title>
        <authorList>
            <person name="Wiegand S."/>
            <person name="Jogler M."/>
            <person name="Boedeker C."/>
            <person name="Pinto D."/>
            <person name="Vollmers J."/>
            <person name="Rivas-Marin E."/>
            <person name="Kohn T."/>
            <person name="Peeters S.H."/>
            <person name="Heuer A."/>
            <person name="Rast P."/>
            <person name="Oberbeckmann S."/>
            <person name="Bunk B."/>
            <person name="Jeske O."/>
            <person name="Meyerdierks A."/>
            <person name="Storesund J.E."/>
            <person name="Kallscheuer N."/>
            <person name="Luecker S."/>
            <person name="Lage O.M."/>
            <person name="Pohl T."/>
            <person name="Merkel B.J."/>
            <person name="Hornburger P."/>
            <person name="Mueller R.-W."/>
            <person name="Bruemmer F."/>
            <person name="Labrenz M."/>
            <person name="Spormann A.M."/>
            <person name="Op Den Camp H."/>
            <person name="Overmann J."/>
            <person name="Amann R."/>
            <person name="Jetten M.S.M."/>
            <person name="Mascher T."/>
            <person name="Medema M.H."/>
            <person name="Devos D.P."/>
            <person name="Kaster A.-K."/>
            <person name="Ovreas L."/>
            <person name="Rohde M."/>
            <person name="Galperin M.Y."/>
            <person name="Jogler C."/>
        </authorList>
    </citation>
    <scope>NUCLEOTIDE SEQUENCE [LARGE SCALE GENOMIC DNA]</scope>
    <source>
        <strain evidence="3 4">KOR42</strain>
    </source>
</reference>
<dbReference type="Proteomes" id="UP000317243">
    <property type="component" value="Unassembled WGS sequence"/>
</dbReference>
<evidence type="ECO:0000256" key="1">
    <source>
        <dbReference type="SAM" id="MobiDB-lite"/>
    </source>
</evidence>
<feature type="compositionally biased region" description="Polar residues" evidence="1">
    <location>
        <begin position="312"/>
        <end position="324"/>
    </location>
</feature>
<keyword evidence="2" id="KW-0732">Signal</keyword>
<keyword evidence="4" id="KW-1185">Reference proteome</keyword>
<feature type="chain" id="PRO_5022952496" description="Organic solvent tolerance-like N-terminal domain-containing protein" evidence="2">
    <location>
        <begin position="20"/>
        <end position="334"/>
    </location>
</feature>
<sequence precursor="true">MLRTTLIMLLLGSASFALARMNSQPEVLHFPETESTCQRAEPAVSEVPDEDVFRLLSDVKQPEERVISQVFSVNPLQPEKEEDAPEFPPFESEPNLDAPQLEFDSIPQGATEAESLPAIPETAASPAEDSTDEAELPVCVILNAPAGLSPRETVKTEMVSSPRKRSVEETYMEGGVARTVKRHVIEMVQKPVEKIVDGAAMIRCESFRSDVRSNDDGEQIVELEIDGELIFKNSTFTIHADSASLKDGKFVFRNANIQSQDSKMQATELTVDFTAHRVQIGDLPAASPNNGLMPDPTPVPSYEPARGRVPSPLNSSLPDLTPVNSKPGDFQPRF</sequence>
<gene>
    <name evidence="3" type="ORF">KOR42_01890</name>
</gene>
<organism evidence="3 4">
    <name type="scientific">Thalassoglobus neptunius</name>
    <dbReference type="NCBI Taxonomy" id="1938619"/>
    <lineage>
        <taxon>Bacteria</taxon>
        <taxon>Pseudomonadati</taxon>
        <taxon>Planctomycetota</taxon>
        <taxon>Planctomycetia</taxon>
        <taxon>Planctomycetales</taxon>
        <taxon>Planctomycetaceae</taxon>
        <taxon>Thalassoglobus</taxon>
    </lineage>
</organism>
<feature type="signal peptide" evidence="2">
    <location>
        <begin position="1"/>
        <end position="19"/>
    </location>
</feature>
<evidence type="ECO:0000313" key="4">
    <source>
        <dbReference type="Proteomes" id="UP000317243"/>
    </source>
</evidence>
<feature type="region of interest" description="Disordered" evidence="1">
    <location>
        <begin position="74"/>
        <end position="96"/>
    </location>
</feature>
<comment type="caution">
    <text evidence="3">The sequence shown here is derived from an EMBL/GenBank/DDBJ whole genome shotgun (WGS) entry which is preliminary data.</text>
</comment>
<dbReference type="AlphaFoldDB" id="A0A5C5X109"/>